<dbReference type="AlphaFoldDB" id="A0A5M3Y2X3"/>
<dbReference type="PRINTS" id="PR00143">
    <property type="entry name" value="CITRTSNTHASE"/>
</dbReference>
<dbReference type="SUPFAM" id="SSF48256">
    <property type="entry name" value="Citrate synthase"/>
    <property type="match status" value="1"/>
</dbReference>
<keyword evidence="4" id="KW-1185">Reference proteome</keyword>
<reference evidence="3 4" key="1">
    <citation type="submission" date="2019-10" db="EMBL/GenBank/DDBJ databases">
        <title>Whole genome shotgun sequence of Acrocarpospora pleiomorpha NBRC 16267.</title>
        <authorList>
            <person name="Ichikawa N."/>
            <person name="Kimura A."/>
            <person name="Kitahashi Y."/>
            <person name="Komaki H."/>
            <person name="Oguchi A."/>
        </authorList>
    </citation>
    <scope>NUCLEOTIDE SEQUENCE [LARGE SCALE GENOMIC DNA]</scope>
    <source>
        <strain evidence="3 4">NBRC 16267</strain>
    </source>
</reference>
<dbReference type="GO" id="GO:0006099">
    <property type="term" value="P:tricarboxylic acid cycle"/>
    <property type="evidence" value="ECO:0007669"/>
    <property type="project" value="TreeGrafter"/>
</dbReference>
<dbReference type="RefSeq" id="WP_155350927.1">
    <property type="nucleotide sequence ID" value="NZ_BAAAHM010000057.1"/>
</dbReference>
<sequence>MTPIPDLSSWSTSITDVEDSSIRYRGVPIEDLIDDGDLATTLWLVLFGGTPGTGSADALRRALIAALDHGVSAPSTLVARVTASTRSAVPFAVAGGLMAFAGPAHGGAAEGAANLFVEIAASDDHETGARDVVRRLLDRGDRFPGYGHPYHRRDPRVPALMSGVAEDRTHRRIARLCEAALRAESGRDLRMNADAAVAALLLDAGLGTADITLVTGLGRAFGLAAHAREELMGEKPFRAPSLDTIRFVSPAKQEEA</sequence>
<evidence type="ECO:0000256" key="2">
    <source>
        <dbReference type="ARBA" id="ARBA00022679"/>
    </source>
</evidence>
<dbReference type="InterPro" id="IPR002020">
    <property type="entry name" value="Citrate_synthase"/>
</dbReference>
<dbReference type="Pfam" id="PF00285">
    <property type="entry name" value="Citrate_synt"/>
    <property type="match status" value="1"/>
</dbReference>
<accession>A0A5M3Y2X3</accession>
<dbReference type="InterPro" id="IPR036969">
    <property type="entry name" value="Citrate_synthase_sf"/>
</dbReference>
<dbReference type="Gene3D" id="1.10.580.10">
    <property type="entry name" value="Citrate Synthase, domain 1"/>
    <property type="match status" value="1"/>
</dbReference>
<comment type="caution">
    <text evidence="3">The sequence shown here is derived from an EMBL/GenBank/DDBJ whole genome shotgun (WGS) entry which is preliminary data.</text>
</comment>
<dbReference type="OrthoDB" id="9759263at2"/>
<dbReference type="GO" id="GO:0046912">
    <property type="term" value="F:acyltransferase activity, acyl groups converted into alkyl on transfer"/>
    <property type="evidence" value="ECO:0007669"/>
    <property type="project" value="InterPro"/>
</dbReference>
<proteinExistence type="inferred from homology"/>
<protein>
    <submittedName>
        <fullName evidence="3">Uncharacterized protein</fullName>
    </submittedName>
</protein>
<keyword evidence="2" id="KW-0808">Transferase</keyword>
<dbReference type="PANTHER" id="PTHR11739:SF4">
    <property type="entry name" value="CITRATE SYNTHASE, PEROXISOMAL"/>
    <property type="match status" value="1"/>
</dbReference>
<organism evidence="3 4">
    <name type="scientific">Acrocarpospora pleiomorpha</name>
    <dbReference type="NCBI Taxonomy" id="90975"/>
    <lineage>
        <taxon>Bacteria</taxon>
        <taxon>Bacillati</taxon>
        <taxon>Actinomycetota</taxon>
        <taxon>Actinomycetes</taxon>
        <taxon>Streptosporangiales</taxon>
        <taxon>Streptosporangiaceae</taxon>
        <taxon>Acrocarpospora</taxon>
    </lineage>
</organism>
<comment type="similarity">
    <text evidence="1">Belongs to the citrate synthase family.</text>
</comment>
<dbReference type="PANTHER" id="PTHR11739">
    <property type="entry name" value="CITRATE SYNTHASE"/>
    <property type="match status" value="1"/>
</dbReference>
<evidence type="ECO:0000313" key="3">
    <source>
        <dbReference type="EMBL" id="GES26193.1"/>
    </source>
</evidence>
<evidence type="ECO:0000256" key="1">
    <source>
        <dbReference type="ARBA" id="ARBA00010566"/>
    </source>
</evidence>
<evidence type="ECO:0000313" key="4">
    <source>
        <dbReference type="Proteomes" id="UP000377595"/>
    </source>
</evidence>
<gene>
    <name evidence="3" type="ORF">Aple_090920</name>
</gene>
<dbReference type="EMBL" id="BLAF01000081">
    <property type="protein sequence ID" value="GES26193.1"/>
    <property type="molecule type" value="Genomic_DNA"/>
</dbReference>
<dbReference type="GO" id="GO:0005975">
    <property type="term" value="P:carbohydrate metabolic process"/>
    <property type="evidence" value="ECO:0007669"/>
    <property type="project" value="TreeGrafter"/>
</dbReference>
<dbReference type="InterPro" id="IPR016142">
    <property type="entry name" value="Citrate_synth-like_lrg_a-sub"/>
</dbReference>
<name>A0A5M3Y2X3_9ACTN</name>
<dbReference type="Proteomes" id="UP000377595">
    <property type="component" value="Unassembled WGS sequence"/>
</dbReference>
<dbReference type="GO" id="GO:0005829">
    <property type="term" value="C:cytosol"/>
    <property type="evidence" value="ECO:0007669"/>
    <property type="project" value="TreeGrafter"/>
</dbReference>